<dbReference type="AlphaFoldDB" id="A0A7Y3RLP1"/>
<reference evidence="3 4" key="1">
    <citation type="submission" date="2020-05" db="EMBL/GenBank/DDBJ databases">
        <title>Parvularcula mediterraneae sp. nov., isolated from polypropylene straw from shallow seawater of the seashore of Laganas in Zakynthos island, Greece.</title>
        <authorList>
            <person name="Szabo I."/>
            <person name="Al-Omari J."/>
            <person name="Rado J."/>
            <person name="Szerdahelyi G.S."/>
        </authorList>
    </citation>
    <scope>NUCLEOTIDE SEQUENCE [LARGE SCALE GENOMIC DNA]</scope>
    <source>
        <strain evidence="3 4">ZS-1/3</strain>
    </source>
</reference>
<dbReference type="SUPFAM" id="SSF53474">
    <property type="entry name" value="alpha/beta-Hydrolases"/>
    <property type="match status" value="1"/>
</dbReference>
<proteinExistence type="predicted"/>
<dbReference type="PANTHER" id="PTHR42776">
    <property type="entry name" value="SERINE PEPTIDASE S9 FAMILY MEMBER"/>
    <property type="match status" value="1"/>
</dbReference>
<dbReference type="Pfam" id="PF00326">
    <property type="entry name" value="Peptidase_S9"/>
    <property type="match status" value="1"/>
</dbReference>
<dbReference type="Proteomes" id="UP000536835">
    <property type="component" value="Unassembled WGS sequence"/>
</dbReference>
<evidence type="ECO:0000256" key="1">
    <source>
        <dbReference type="ARBA" id="ARBA00022801"/>
    </source>
</evidence>
<sequence length="639" mass="71077">MLAIFVAAALSAATNQNFDAAQAYGRRPYLSGVSLAPSGDQFAAFVNDRNYSGLGIYQLDGDGGFSFFLKDEGDFRVRRFAWKAEDRLLVSFGRFEIRSSSRRIMIGEARHLLSVNPVTAEKLPLFEPGTRNKQVVVQDEIISLLPDDPRHVLVQYRPSIGGGLGVYKVAIDQTGGHIQVERARKDTDVWFTDPTGAIRARGRYGASGRFVAHLRETDGSWANFTAPLNNLDTTFRILGFPDDPNTVYIASDHETDTESLYAYQIDERSFGPSLFNDPTSDIVDIVVRPFDGRAIGVTVADENIRTEWLRDTKYAAFAEALRKGLGAKRVELLGVNETGSVGVYVSHKDREPPRVVVFDFDKRHFTELPSQYPELDGRFIGKVHSQTYKARDGLEIQAYVTLPAYVELEDANGLPFIVLPHGGPKARDYGEFDWMAQFFAELGFGVFQMNFRGSAGYGTNFRNAGDRQWGQAMQDDIEDGVKWLIGTGMADEEKISVIGASYGGYAALMGAVKTPDLYRCAVSINGVTDLPRLLSWARGQPGGKRRSAYIGSLWSDREMLRENSPLRHADKITIPVLLATSEYDDIVPPEQHELMLKALQKAGKPVDAISLRRGSHYLDVGNNREQLLRGTAQFLRTCR</sequence>
<dbReference type="PANTHER" id="PTHR42776:SF27">
    <property type="entry name" value="DIPEPTIDYL PEPTIDASE FAMILY MEMBER 6"/>
    <property type="match status" value="1"/>
</dbReference>
<name>A0A7Y3RLP1_9PROT</name>
<evidence type="ECO:0000313" key="3">
    <source>
        <dbReference type="EMBL" id="NNU15885.1"/>
    </source>
</evidence>
<dbReference type="RefSeq" id="WP_173197688.1">
    <property type="nucleotide sequence ID" value="NZ_JABFCX010000002.1"/>
</dbReference>
<dbReference type="EMBL" id="JABFCX010000002">
    <property type="protein sequence ID" value="NNU15885.1"/>
    <property type="molecule type" value="Genomic_DNA"/>
</dbReference>
<dbReference type="Gene3D" id="3.40.50.1820">
    <property type="entry name" value="alpha/beta hydrolase"/>
    <property type="match status" value="1"/>
</dbReference>
<accession>A0A7Y3RLP1</accession>
<evidence type="ECO:0000259" key="2">
    <source>
        <dbReference type="Pfam" id="PF00326"/>
    </source>
</evidence>
<gene>
    <name evidence="3" type="ORF">HK107_06060</name>
</gene>
<protein>
    <submittedName>
        <fullName evidence="3">S9 family peptidase</fullName>
    </submittedName>
</protein>
<comment type="caution">
    <text evidence="3">The sequence shown here is derived from an EMBL/GenBank/DDBJ whole genome shotgun (WGS) entry which is preliminary data.</text>
</comment>
<keyword evidence="4" id="KW-1185">Reference proteome</keyword>
<dbReference type="InterPro" id="IPR001375">
    <property type="entry name" value="Peptidase_S9_cat"/>
</dbReference>
<dbReference type="InterPro" id="IPR029058">
    <property type="entry name" value="AB_hydrolase_fold"/>
</dbReference>
<dbReference type="GO" id="GO:0004252">
    <property type="term" value="F:serine-type endopeptidase activity"/>
    <property type="evidence" value="ECO:0007669"/>
    <property type="project" value="TreeGrafter"/>
</dbReference>
<organism evidence="3 4">
    <name type="scientific">Parvularcula mediterranea</name>
    <dbReference type="NCBI Taxonomy" id="2732508"/>
    <lineage>
        <taxon>Bacteria</taxon>
        <taxon>Pseudomonadati</taxon>
        <taxon>Pseudomonadota</taxon>
        <taxon>Alphaproteobacteria</taxon>
        <taxon>Parvularculales</taxon>
        <taxon>Parvularculaceae</taxon>
        <taxon>Parvularcula</taxon>
    </lineage>
</organism>
<dbReference type="GO" id="GO:0006508">
    <property type="term" value="P:proteolysis"/>
    <property type="evidence" value="ECO:0007669"/>
    <property type="project" value="InterPro"/>
</dbReference>
<evidence type="ECO:0000313" key="4">
    <source>
        <dbReference type="Proteomes" id="UP000536835"/>
    </source>
</evidence>
<feature type="domain" description="Peptidase S9 prolyl oligopeptidase catalytic" evidence="2">
    <location>
        <begin position="431"/>
        <end position="637"/>
    </location>
</feature>
<keyword evidence="1" id="KW-0378">Hydrolase</keyword>